<keyword evidence="1" id="KW-1133">Transmembrane helix</keyword>
<dbReference type="Pfam" id="PF12420">
    <property type="entry name" value="DUF3671"/>
    <property type="match status" value="1"/>
</dbReference>
<keyword evidence="1" id="KW-0472">Membrane</keyword>
<proteinExistence type="predicted"/>
<feature type="transmembrane region" description="Helical" evidence="1">
    <location>
        <begin position="127"/>
        <end position="147"/>
    </location>
</feature>
<dbReference type="VEuPathDB" id="PlasmoDB:PVP01_0005110"/>
<dbReference type="InterPro" id="IPR022139">
    <property type="entry name" value="Fam-L/Fam-M-like_plasmodium"/>
</dbReference>
<name>A0A1G4EE76_PLAVI</name>
<organism evidence="2 3">
    <name type="scientific">Plasmodium vivax</name>
    <name type="common">malaria parasite P. vivax</name>
    <dbReference type="NCBI Taxonomy" id="5855"/>
    <lineage>
        <taxon>Eukaryota</taxon>
        <taxon>Sar</taxon>
        <taxon>Alveolata</taxon>
        <taxon>Apicomplexa</taxon>
        <taxon>Aconoidasida</taxon>
        <taxon>Haemosporida</taxon>
        <taxon>Plasmodiidae</taxon>
        <taxon>Plasmodium</taxon>
        <taxon>Plasmodium (Plasmodium)</taxon>
    </lineage>
</organism>
<dbReference type="Proteomes" id="UP000305196">
    <property type="component" value="Unassembled WGS sequence"/>
</dbReference>
<feature type="transmembrane region" description="Helical" evidence="1">
    <location>
        <begin position="192"/>
        <end position="210"/>
    </location>
</feature>
<evidence type="ECO:0008006" key="4">
    <source>
        <dbReference type="Google" id="ProtNLM"/>
    </source>
</evidence>
<protein>
    <recommendedName>
        <fullName evidence="4">Variable surface protein Vir35</fullName>
    </recommendedName>
</protein>
<feature type="non-terminal residue" evidence="2">
    <location>
        <position position="1"/>
    </location>
</feature>
<keyword evidence="1" id="KW-0812">Transmembrane</keyword>
<accession>A0A1G4EE76</accession>
<feature type="non-terminal residue" evidence="2">
    <location>
        <position position="238"/>
    </location>
</feature>
<dbReference type="VEuPathDB" id="PlasmoDB:PVPAM_050006100"/>
<dbReference type="AlphaFoldDB" id="A0A1G4EE76"/>
<evidence type="ECO:0000313" key="2">
    <source>
        <dbReference type="EMBL" id="SCA81859.1"/>
    </source>
</evidence>
<reference evidence="2 3" key="1">
    <citation type="submission" date="2016-07" db="EMBL/GenBank/DDBJ databases">
        <authorList>
            <consortium name="Pathogen Informatics"/>
        </authorList>
    </citation>
    <scope>NUCLEOTIDE SEQUENCE [LARGE SCALE GENOMIC DNA]</scope>
</reference>
<evidence type="ECO:0000313" key="3">
    <source>
        <dbReference type="Proteomes" id="UP000305196"/>
    </source>
</evidence>
<gene>
    <name evidence="2" type="ORF">PVC01_000056500</name>
</gene>
<dbReference type="EMBL" id="FLYI01000133">
    <property type="protein sequence ID" value="SCA81859.1"/>
    <property type="molecule type" value="Genomic_DNA"/>
</dbReference>
<sequence length="238" mass="28042">SRSFGKKYKPDGPINLIFKRFLAKHDIKKDLTSSFLMEKSPYELGIKRTNIKENNISTYGNMMNRDSTKLKIYKTGYKRRHSKKKGLSKLDCYCEQKVFNKIDRIYELAEKFQNDKKSLKNKILKEYSILIFFILLPLLGLIFPILFGKIFGNDPLFELCNTVGNDHLNSCNKVHFYVDKWVYDTIDYSNKVIFPLLSIITICVIIYIFIKIIKYEKLKAGKGKMSIKENYRFCKDVF</sequence>
<evidence type="ECO:0000256" key="1">
    <source>
        <dbReference type="SAM" id="Phobius"/>
    </source>
</evidence>